<protein>
    <submittedName>
        <fullName evidence="2">Uncharacterized protein</fullName>
    </submittedName>
</protein>
<gene>
    <name evidence="2" type="ORF">SAMN02745704_01265</name>
</gene>
<keyword evidence="3" id="KW-1185">Reference proteome</keyword>
<reference evidence="2 3" key="1">
    <citation type="submission" date="2017-02" db="EMBL/GenBank/DDBJ databases">
        <authorList>
            <person name="Peterson S.W."/>
        </authorList>
    </citation>
    <scope>NUCLEOTIDE SEQUENCE [LARGE SCALE GENOMIC DNA]</scope>
    <source>
        <strain evidence="2 3">DSM 16080</strain>
    </source>
</reference>
<accession>A0A1T4WR28</accession>
<dbReference type="EMBL" id="FUYC01000004">
    <property type="protein sequence ID" value="SKA79810.1"/>
    <property type="molecule type" value="Genomic_DNA"/>
</dbReference>
<proteinExistence type="predicted"/>
<feature type="transmembrane region" description="Helical" evidence="1">
    <location>
        <begin position="77"/>
        <end position="101"/>
    </location>
</feature>
<dbReference type="STRING" id="1121449.SAMN02745704_01265"/>
<name>A0A1T4WR28_9BACT</name>
<keyword evidence="1" id="KW-1133">Transmembrane helix</keyword>
<sequence length="127" mass="14150">MTQGAYKTLAQWLDGRIASLRELEEQAREVIEQQGDQAGYERLMREKALLLADLEEQGRDILKEAGGPEADKLRQRLAAFSAGASMALEVGSVFFMSALLYPEDHQPGQPNDLERFAEFAHQLAGSR</sequence>
<evidence type="ECO:0000313" key="3">
    <source>
        <dbReference type="Proteomes" id="UP000190027"/>
    </source>
</evidence>
<keyword evidence="1" id="KW-0472">Membrane</keyword>
<dbReference type="RefSeq" id="WP_078716845.1">
    <property type="nucleotide sequence ID" value="NZ_FUYC01000004.1"/>
</dbReference>
<evidence type="ECO:0000256" key="1">
    <source>
        <dbReference type="SAM" id="Phobius"/>
    </source>
</evidence>
<dbReference type="Proteomes" id="UP000190027">
    <property type="component" value="Unassembled WGS sequence"/>
</dbReference>
<keyword evidence="1" id="KW-0812">Transmembrane</keyword>
<evidence type="ECO:0000313" key="2">
    <source>
        <dbReference type="EMBL" id="SKA79810.1"/>
    </source>
</evidence>
<dbReference type="AlphaFoldDB" id="A0A1T4WR28"/>
<organism evidence="2 3">
    <name type="scientific">Paucidesulfovibrio gracilis DSM 16080</name>
    <dbReference type="NCBI Taxonomy" id="1121449"/>
    <lineage>
        <taxon>Bacteria</taxon>
        <taxon>Pseudomonadati</taxon>
        <taxon>Thermodesulfobacteriota</taxon>
        <taxon>Desulfovibrionia</taxon>
        <taxon>Desulfovibrionales</taxon>
        <taxon>Desulfovibrionaceae</taxon>
        <taxon>Paucidesulfovibrio</taxon>
    </lineage>
</organism>